<keyword evidence="1" id="KW-1133">Transmembrane helix</keyword>
<keyword evidence="1" id="KW-0472">Membrane</keyword>
<evidence type="ECO:0000256" key="1">
    <source>
        <dbReference type="SAM" id="Phobius"/>
    </source>
</evidence>
<organism evidence="2">
    <name type="scientific">hydrothermal vent metagenome</name>
    <dbReference type="NCBI Taxonomy" id="652676"/>
    <lineage>
        <taxon>unclassified sequences</taxon>
        <taxon>metagenomes</taxon>
        <taxon>ecological metagenomes</taxon>
    </lineage>
</organism>
<evidence type="ECO:0000313" key="2">
    <source>
        <dbReference type="EMBL" id="VAX10958.1"/>
    </source>
</evidence>
<feature type="transmembrane region" description="Helical" evidence="1">
    <location>
        <begin position="12"/>
        <end position="34"/>
    </location>
</feature>
<keyword evidence="1" id="KW-0812">Transmembrane</keyword>
<accession>A0A3B1BHR5</accession>
<gene>
    <name evidence="2" type="ORF">MNBD_GAMMA26-1791</name>
</gene>
<reference evidence="2" key="1">
    <citation type="submission" date="2018-06" db="EMBL/GenBank/DDBJ databases">
        <authorList>
            <person name="Zhirakovskaya E."/>
        </authorList>
    </citation>
    <scope>NUCLEOTIDE SEQUENCE</scope>
</reference>
<sequence>MMSRLTRGQKLIAYGSLTFVLAWTLFGIFAILLMTSEG</sequence>
<proteinExistence type="predicted"/>
<dbReference type="EMBL" id="UOFX01000080">
    <property type="protein sequence ID" value="VAX10958.1"/>
    <property type="molecule type" value="Genomic_DNA"/>
</dbReference>
<dbReference type="AlphaFoldDB" id="A0A3B1BHR5"/>
<name>A0A3B1BHR5_9ZZZZ</name>
<protein>
    <submittedName>
        <fullName evidence="2">Uncharacterized protein</fullName>
    </submittedName>
</protein>